<evidence type="ECO:0000256" key="4">
    <source>
        <dbReference type="ARBA" id="ARBA00022676"/>
    </source>
</evidence>
<evidence type="ECO:0000256" key="6">
    <source>
        <dbReference type="ARBA" id="ARBA00022692"/>
    </source>
</evidence>
<gene>
    <name evidence="13" type="ORF">CIK84_09865</name>
</gene>
<feature type="transmembrane region" description="Helical" evidence="10">
    <location>
        <begin position="40"/>
        <end position="58"/>
    </location>
</feature>
<dbReference type="EC" id="2.4.1.-" evidence="10"/>
<evidence type="ECO:0000256" key="8">
    <source>
        <dbReference type="ARBA" id="ARBA00023136"/>
    </source>
</evidence>
<evidence type="ECO:0000256" key="2">
    <source>
        <dbReference type="ARBA" id="ARBA00004922"/>
    </source>
</evidence>
<keyword evidence="5 10" id="KW-0808">Transferase</keyword>
<feature type="transmembrane region" description="Helical" evidence="10">
    <location>
        <begin position="458"/>
        <end position="481"/>
    </location>
</feature>
<protein>
    <recommendedName>
        <fullName evidence="9 10">Polyprenol-phosphate-mannose--protein mannosyltransferase</fullName>
        <ecNumber evidence="10">2.4.1.-</ecNumber>
    </recommendedName>
</protein>
<evidence type="ECO:0000313" key="13">
    <source>
        <dbReference type="EMBL" id="PMQ21804.1"/>
    </source>
</evidence>
<feature type="transmembrane region" description="Helical" evidence="10">
    <location>
        <begin position="493"/>
        <end position="516"/>
    </location>
</feature>
<dbReference type="EMBL" id="PNQX01000001">
    <property type="protein sequence ID" value="PMQ21804.1"/>
    <property type="molecule type" value="Genomic_DNA"/>
</dbReference>
<feature type="transmembrane region" description="Helical" evidence="10">
    <location>
        <begin position="296"/>
        <end position="319"/>
    </location>
</feature>
<name>A0A2N7S6P6_9MICC</name>
<dbReference type="InterPro" id="IPR032421">
    <property type="entry name" value="PMT_4TMC"/>
</dbReference>
<evidence type="ECO:0000256" key="3">
    <source>
        <dbReference type="ARBA" id="ARBA00007222"/>
    </source>
</evidence>
<comment type="similarity">
    <text evidence="3 10">Belongs to the glycosyltransferase 39 family.</text>
</comment>
<reference evidence="13 14" key="1">
    <citation type="journal article" date="2017" name="Elife">
        <title>Extensive horizontal gene transfer in cheese-associated bacteria.</title>
        <authorList>
            <person name="Bonham K.S."/>
            <person name="Wolfe B.E."/>
            <person name="Dutton R.J."/>
        </authorList>
    </citation>
    <scope>NUCLEOTIDE SEQUENCE [LARGE SCALE GENOMIC DNA]</scope>
    <source>
        <strain evidence="13 14">JB182</strain>
    </source>
</reference>
<dbReference type="PANTHER" id="PTHR10050">
    <property type="entry name" value="DOLICHYL-PHOSPHATE-MANNOSE--PROTEIN MANNOSYLTRANSFERASE"/>
    <property type="match status" value="1"/>
</dbReference>
<evidence type="ECO:0000256" key="5">
    <source>
        <dbReference type="ARBA" id="ARBA00022679"/>
    </source>
</evidence>
<keyword evidence="8 10" id="KW-0472">Membrane</keyword>
<dbReference type="PANTHER" id="PTHR10050:SF46">
    <property type="entry name" value="PROTEIN O-MANNOSYL-TRANSFERASE 2"/>
    <property type="match status" value="1"/>
</dbReference>
<accession>A0A2N7S6P6</accession>
<comment type="subcellular location">
    <subcellularLocation>
        <location evidence="10">Cell membrane</location>
    </subcellularLocation>
    <subcellularLocation>
        <location evidence="1">Endomembrane system</location>
        <topology evidence="1">Multi-pass membrane protein</topology>
    </subcellularLocation>
</comment>
<dbReference type="Pfam" id="PF02366">
    <property type="entry name" value="PMT"/>
    <property type="match status" value="1"/>
</dbReference>
<dbReference type="GO" id="GO:0005886">
    <property type="term" value="C:plasma membrane"/>
    <property type="evidence" value="ECO:0007669"/>
    <property type="project" value="UniProtKB-SubCell"/>
</dbReference>
<keyword evidence="7 10" id="KW-1133">Transmembrane helix</keyword>
<dbReference type="InterPro" id="IPR003342">
    <property type="entry name" value="ArnT-like_N"/>
</dbReference>
<dbReference type="AlphaFoldDB" id="A0A2N7S6P6"/>
<keyword evidence="6 10" id="KW-0812">Transmembrane</keyword>
<feature type="domain" description="Protein O-mannosyl-transferase C-terminal four TM" evidence="12">
    <location>
        <begin position="344"/>
        <end position="535"/>
    </location>
</feature>
<evidence type="ECO:0000256" key="7">
    <source>
        <dbReference type="ARBA" id="ARBA00022989"/>
    </source>
</evidence>
<dbReference type="InterPro" id="IPR027005">
    <property type="entry name" value="PMT-like"/>
</dbReference>
<feature type="transmembrane region" description="Helical" evidence="10">
    <location>
        <begin position="148"/>
        <end position="173"/>
    </location>
</feature>
<dbReference type="UniPathway" id="UPA00378"/>
<organism evidence="13 14">
    <name type="scientific">Glutamicibacter arilaitensis</name>
    <dbReference type="NCBI Taxonomy" id="256701"/>
    <lineage>
        <taxon>Bacteria</taxon>
        <taxon>Bacillati</taxon>
        <taxon>Actinomycetota</taxon>
        <taxon>Actinomycetes</taxon>
        <taxon>Micrococcales</taxon>
        <taxon>Micrococcaceae</taxon>
        <taxon>Glutamicibacter</taxon>
    </lineage>
</organism>
<dbReference type="Proteomes" id="UP000235739">
    <property type="component" value="Unassembled WGS sequence"/>
</dbReference>
<keyword evidence="10" id="KW-1003">Cell membrane</keyword>
<dbReference type="RefSeq" id="WP_102598251.1">
    <property type="nucleotide sequence ID" value="NZ_JABUYH010000009.1"/>
</dbReference>
<proteinExistence type="inferred from homology"/>
<evidence type="ECO:0000256" key="9">
    <source>
        <dbReference type="ARBA" id="ARBA00093617"/>
    </source>
</evidence>
<feature type="transmembrane region" description="Helical" evidence="10">
    <location>
        <begin position="435"/>
        <end position="452"/>
    </location>
</feature>
<feature type="transmembrane region" description="Helical" evidence="10">
    <location>
        <begin position="243"/>
        <end position="275"/>
    </location>
</feature>
<feature type="domain" description="ArnT-like N-terminal" evidence="11">
    <location>
        <begin position="47"/>
        <end position="206"/>
    </location>
</feature>
<comment type="pathway">
    <text evidence="2 10">Protein modification; protein glycosylation.</text>
</comment>
<evidence type="ECO:0000256" key="1">
    <source>
        <dbReference type="ARBA" id="ARBA00004127"/>
    </source>
</evidence>
<evidence type="ECO:0000259" key="11">
    <source>
        <dbReference type="Pfam" id="PF02366"/>
    </source>
</evidence>
<sequence length="536" mass="60891">MGTSVLNTPDTGHVRSARQAFTFESLKQRLLPVVAPRGPLIWIVPLLVTLIAGLLRFINLAHPHLLIFDETYYVKDAFAMLQSGYEREWADESDEQFIAGDPQLQDESSFVVHPPLGKWMIGVGMLLFGDFNGFGWRFSTALLGTLSVLLVTLCARLLFGSHILAAIAGLLMAVDGHSIVMSRTALLDIFLMFFVIAAFYALLKDRAQGRTALARKLAVPEGNRPDEFLLIHGPMLWWRPWRLVAAIMLGGAVGIKWSALSFVAVFCLMAVLWDFAARRTAGIHKWQSAAFTRDGLYSFITMMPLVLLTYLSTWTGWLITQGGRYRNWAQENPGEGISWLPGPLRSLWHYHQAGYEFHTGLNSEHGWQSSPWTWPFAGRPVLFYFEGYDKGVNGCELQRCTEVITDLPNPLMWWACTISMFLLILWWIGARDWRAGAILSSVAAGFLPWLMYPERTMFFFYTLPLVPFMVLALTYMIGRFIPRDPHSGAVYRSRVIIVTIFMALLLVTSAFFWPIWSGEMIADDYWRLHVWLPSWG</sequence>
<feature type="transmembrane region" description="Helical" evidence="10">
    <location>
        <begin position="411"/>
        <end position="428"/>
    </location>
</feature>
<evidence type="ECO:0000313" key="14">
    <source>
        <dbReference type="Proteomes" id="UP000235739"/>
    </source>
</evidence>
<evidence type="ECO:0000256" key="10">
    <source>
        <dbReference type="RuleBase" id="RU367007"/>
    </source>
</evidence>
<comment type="caution">
    <text evidence="13">The sequence shown here is derived from an EMBL/GenBank/DDBJ whole genome shotgun (WGS) entry which is preliminary data.</text>
</comment>
<keyword evidence="4 10" id="KW-0328">Glycosyltransferase</keyword>
<feature type="transmembrane region" description="Helical" evidence="10">
    <location>
        <begin position="185"/>
        <end position="203"/>
    </location>
</feature>
<comment type="function">
    <text evidence="10">Protein O-mannosyltransferase that catalyzes the transfer of a single mannose residue from a polyprenol phospho-mannosyl lipidic donor to the hydroxyl group of selected serine and threonine residues in acceptor proteins.</text>
</comment>
<dbReference type="GO" id="GO:0004169">
    <property type="term" value="F:dolichyl-phosphate-mannose-protein mannosyltransferase activity"/>
    <property type="evidence" value="ECO:0007669"/>
    <property type="project" value="UniProtKB-UniRule"/>
</dbReference>
<dbReference type="Pfam" id="PF16192">
    <property type="entry name" value="PMT_4TMC"/>
    <property type="match status" value="1"/>
</dbReference>
<evidence type="ECO:0000259" key="12">
    <source>
        <dbReference type="Pfam" id="PF16192"/>
    </source>
</evidence>
<dbReference type="GO" id="GO:0012505">
    <property type="term" value="C:endomembrane system"/>
    <property type="evidence" value="ECO:0007669"/>
    <property type="project" value="UniProtKB-SubCell"/>
</dbReference>